<dbReference type="Gene3D" id="1.20.5.1700">
    <property type="match status" value="1"/>
</dbReference>
<proteinExistence type="predicted"/>
<gene>
    <name evidence="2" type="ORF">ONB1V03_LOCUS6947</name>
</gene>
<dbReference type="Proteomes" id="UP000728032">
    <property type="component" value="Unassembled WGS sequence"/>
</dbReference>
<evidence type="ECO:0000256" key="1">
    <source>
        <dbReference type="SAM" id="Coils"/>
    </source>
</evidence>
<protein>
    <submittedName>
        <fullName evidence="2">Uncharacterized protein</fullName>
    </submittedName>
</protein>
<dbReference type="EMBL" id="OC918173">
    <property type="protein sequence ID" value="CAD7648817.1"/>
    <property type="molecule type" value="Genomic_DNA"/>
</dbReference>
<organism evidence="2">
    <name type="scientific">Oppiella nova</name>
    <dbReference type="NCBI Taxonomy" id="334625"/>
    <lineage>
        <taxon>Eukaryota</taxon>
        <taxon>Metazoa</taxon>
        <taxon>Ecdysozoa</taxon>
        <taxon>Arthropoda</taxon>
        <taxon>Chelicerata</taxon>
        <taxon>Arachnida</taxon>
        <taxon>Acari</taxon>
        <taxon>Acariformes</taxon>
        <taxon>Sarcoptiformes</taxon>
        <taxon>Oribatida</taxon>
        <taxon>Brachypylina</taxon>
        <taxon>Oppioidea</taxon>
        <taxon>Oppiidae</taxon>
        <taxon>Oppiella</taxon>
    </lineage>
</organism>
<dbReference type="AlphaFoldDB" id="A0A7R9LWV2"/>
<accession>A0A7R9LWV2</accession>
<evidence type="ECO:0000313" key="3">
    <source>
        <dbReference type="Proteomes" id="UP000728032"/>
    </source>
</evidence>
<evidence type="ECO:0000313" key="2">
    <source>
        <dbReference type="EMBL" id="CAD7648817.1"/>
    </source>
</evidence>
<keyword evidence="3" id="KW-1185">Reference proteome</keyword>
<dbReference type="EMBL" id="CAJPVJ010003348">
    <property type="protein sequence ID" value="CAG2167440.1"/>
    <property type="molecule type" value="Genomic_DNA"/>
</dbReference>
<sequence length="295" mass="34427">MSYSQLPKIDFIYKHDKPNYLISSNYFVVIRDKSQSYIYCCRCNQKSLHGVSVKILKYSEPISDDFLLTRLGQGDVLEITTKSDEDWVPYPLQDGFQTDLDPKSSELLTENNELKEKLKTLKESKDTMERELREELNALKSSLNNILDQNSKQLSKESNELREELLTLKASKHAMEREFWDELSALKSGFVSLFTINQDLDQKSQELCKENHELRQKLVALKSSLHNILDQNSRQLSKESNDLLEELSALKASKGMIETEVKALRDEVMALKNWKNIKDKRDREMDDEIQYLLMF</sequence>
<name>A0A7R9LWV2_9ACAR</name>
<feature type="coiled-coil region" evidence="1">
    <location>
        <begin position="104"/>
        <end position="253"/>
    </location>
</feature>
<keyword evidence="1" id="KW-0175">Coiled coil</keyword>
<reference evidence="2" key="1">
    <citation type="submission" date="2020-11" db="EMBL/GenBank/DDBJ databases">
        <authorList>
            <person name="Tran Van P."/>
        </authorList>
    </citation>
    <scope>NUCLEOTIDE SEQUENCE</scope>
</reference>